<name>B0MU08_9BACT</name>
<feature type="region of interest" description="Disordered" evidence="1">
    <location>
        <begin position="1"/>
        <end position="20"/>
    </location>
</feature>
<dbReference type="Proteomes" id="UP000005819">
    <property type="component" value="Unassembled WGS sequence"/>
</dbReference>
<evidence type="ECO:0000313" key="2">
    <source>
        <dbReference type="EMBL" id="EDS04716.1"/>
    </source>
</evidence>
<dbReference type="EMBL" id="ABFK02000016">
    <property type="protein sequence ID" value="EDS04716.1"/>
    <property type="molecule type" value="Genomic_DNA"/>
</dbReference>
<keyword evidence="3" id="KW-1185">Reference proteome</keyword>
<evidence type="ECO:0000313" key="3">
    <source>
        <dbReference type="Proteomes" id="UP000005819"/>
    </source>
</evidence>
<evidence type="ECO:0000256" key="1">
    <source>
        <dbReference type="SAM" id="MobiDB-lite"/>
    </source>
</evidence>
<gene>
    <name evidence="2" type="ORF">ALIPUT_00589</name>
</gene>
<dbReference type="AlphaFoldDB" id="B0MU08"/>
<organism evidence="2 3">
    <name type="scientific">Alistipes putredinis DSM 17216</name>
    <dbReference type="NCBI Taxonomy" id="445970"/>
    <lineage>
        <taxon>Bacteria</taxon>
        <taxon>Pseudomonadati</taxon>
        <taxon>Bacteroidota</taxon>
        <taxon>Bacteroidia</taxon>
        <taxon>Bacteroidales</taxon>
        <taxon>Rikenellaceae</taxon>
        <taxon>Alistipes</taxon>
    </lineage>
</organism>
<proteinExistence type="predicted"/>
<comment type="caution">
    <text evidence="2">The sequence shown here is derived from an EMBL/GenBank/DDBJ whole genome shotgun (WGS) entry which is preliminary data.</text>
</comment>
<accession>B0MU08</accession>
<reference evidence="2" key="2">
    <citation type="submission" date="2013-09" db="EMBL/GenBank/DDBJ databases">
        <title>Draft genome sequence of Alistipes putredinis (DSM 17216).</title>
        <authorList>
            <person name="Sudarsanam P."/>
            <person name="Ley R."/>
            <person name="Guruge J."/>
            <person name="Turnbaugh P.J."/>
            <person name="Mahowald M."/>
            <person name="Liep D."/>
            <person name="Gordon J."/>
        </authorList>
    </citation>
    <scope>NUCLEOTIDE SEQUENCE</scope>
    <source>
        <strain evidence="2">DSM 17216</strain>
    </source>
</reference>
<dbReference type="HOGENOM" id="CLU_3211529_0_0_10"/>
<reference evidence="2" key="1">
    <citation type="submission" date="2007-10" db="EMBL/GenBank/DDBJ databases">
        <authorList>
            <person name="Fulton L."/>
            <person name="Clifton S."/>
            <person name="Fulton B."/>
            <person name="Xu J."/>
            <person name="Minx P."/>
            <person name="Pepin K.H."/>
            <person name="Johnson M."/>
            <person name="Thiruvilangam P."/>
            <person name="Bhonagiri V."/>
            <person name="Nash W.E."/>
            <person name="Mardis E.R."/>
            <person name="Wilson R.K."/>
        </authorList>
    </citation>
    <scope>NUCLEOTIDE SEQUENCE [LARGE SCALE GENOMIC DNA]</scope>
    <source>
        <strain evidence="2">DSM 17216</strain>
    </source>
</reference>
<protein>
    <submittedName>
        <fullName evidence="2">Uncharacterized protein</fullName>
    </submittedName>
</protein>
<sequence>MSYGNGADPDKKPLPGTFLVTSISDNPALSACADKPAGKPQAKQ</sequence>